<reference evidence="2" key="1">
    <citation type="submission" date="2014-12" db="EMBL/GenBank/DDBJ databases">
        <title>The draft genome of the Tatumella morbirosei type strain, LMG23360T isolated from pineapple rot.</title>
        <authorList>
            <person name="Smits T.H."/>
            <person name="Palmer M."/>
            <person name="Venter S.N."/>
            <person name="Duffy B."/>
            <person name="Steenkamp E.T."/>
            <person name="Chan W.Y."/>
            <person name="Coutinho T.A."/>
            <person name="Coetzee M.P."/>
            <person name="De Maayer P."/>
        </authorList>
    </citation>
    <scope>NUCLEOTIDE SEQUENCE [LARGE SCALE GENOMIC DNA]</scope>
    <source>
        <strain evidence="2">LMG 23360</strain>
    </source>
</reference>
<proteinExistence type="predicted"/>
<evidence type="ECO:0000313" key="2">
    <source>
        <dbReference type="EMBL" id="KGD76710.1"/>
    </source>
</evidence>
<gene>
    <name evidence="2" type="ORF">HA49_04265</name>
</gene>
<organism evidence="2 3">
    <name type="scientific">Tatumella morbirosei</name>
    <dbReference type="NCBI Taxonomy" id="642227"/>
    <lineage>
        <taxon>Bacteria</taxon>
        <taxon>Pseudomonadati</taxon>
        <taxon>Pseudomonadota</taxon>
        <taxon>Gammaproteobacteria</taxon>
        <taxon>Enterobacterales</taxon>
        <taxon>Erwiniaceae</taxon>
        <taxon>Tatumella</taxon>
    </lineage>
</organism>
<dbReference type="AlphaFoldDB" id="A0A095VPZ7"/>
<keyword evidence="1" id="KW-1133">Transmembrane helix</keyword>
<keyword evidence="3" id="KW-1185">Reference proteome</keyword>
<dbReference type="EMBL" id="JPKR02000001">
    <property type="protein sequence ID" value="KGD76710.1"/>
    <property type="molecule type" value="Genomic_DNA"/>
</dbReference>
<keyword evidence="1" id="KW-0472">Membrane</keyword>
<accession>A0A095VPZ7</accession>
<dbReference type="eggNOG" id="COG0758">
    <property type="taxonomic scope" value="Bacteria"/>
</dbReference>
<dbReference type="Proteomes" id="UP000029577">
    <property type="component" value="Unassembled WGS sequence"/>
</dbReference>
<evidence type="ECO:0000313" key="3">
    <source>
        <dbReference type="Proteomes" id="UP000029577"/>
    </source>
</evidence>
<evidence type="ECO:0000256" key="1">
    <source>
        <dbReference type="SAM" id="Phobius"/>
    </source>
</evidence>
<evidence type="ECO:0008006" key="4">
    <source>
        <dbReference type="Google" id="ProtNLM"/>
    </source>
</evidence>
<feature type="transmembrane region" description="Helical" evidence="1">
    <location>
        <begin position="461"/>
        <end position="484"/>
    </location>
</feature>
<dbReference type="OrthoDB" id="9150973at2"/>
<name>A0A095VPZ7_9GAMM</name>
<feature type="transmembrane region" description="Helical" evidence="1">
    <location>
        <begin position="335"/>
        <end position="356"/>
    </location>
</feature>
<dbReference type="RefSeq" id="WP_038017124.1">
    <property type="nucleotide sequence ID" value="NZ_JPKR02000001.1"/>
</dbReference>
<sequence>MIIDSPALPITIGVTGHRDVQDSDQLLLLLEQEINAIRSRYPDSPLLALSSLAEGADRLFARVAMQLHIPLHVVLPFNQQEYEKDFISEDNPSGSVAEFRELYDYALRTGDVYCIDTVVPGSEPMISDTSNPRGPLYRDLQYAKAGMYLAERCHILFALWDGADARGLGGTAQVVSFRRYGRLQDRDMAALNQQLPGIKRYLGQSGLLDIPDTGLVCHIHVRRKNGRYAGEQQTPSVSWYPPLPATRGGTKKTASASDSWYDSLQKLNQLNAAIAQQEQHHPSAGGDHFSLSAFNHIDRLANRQMSGIRQRYSRIFLLAALTALAGNRVPGDPESWVIISLFASLLLLLLLAISLWNTHRSETKAEATAMRALAEGLRVQNVWRRAGISRPVSLHYLRRSHPRLAWVRRALLGSSVYPRPAPQQLTAGLADIRQEWVAGQQHYLETNTEKKEQRFRRFRKMAGTLFGSGIGLTALVLLSSLTAISNESLAHELHLHAFNMWGEHLAEFLIASAALCAGYAKFLGFEDDITDYQRSAALFAAAEKRMSDTTQHYVPDEEDIRETLYALGCETLQENARWVARETSRDVELIGG</sequence>
<feature type="transmembrane region" description="Helical" evidence="1">
    <location>
        <begin position="504"/>
        <end position="524"/>
    </location>
</feature>
<dbReference type="STRING" id="642227.HA49_04265"/>
<comment type="caution">
    <text evidence="2">The sequence shown here is derived from an EMBL/GenBank/DDBJ whole genome shotgun (WGS) entry which is preliminary data.</text>
</comment>
<keyword evidence="1" id="KW-0812">Transmembrane</keyword>
<dbReference type="Gene3D" id="3.40.50.450">
    <property type="match status" value="1"/>
</dbReference>
<protein>
    <recommendedName>
        <fullName evidence="4">SMODS and SLOG-associating 2TM effector domain-containing protein</fullName>
    </recommendedName>
</protein>